<keyword evidence="4" id="KW-0472">Membrane</keyword>
<evidence type="ECO:0000256" key="1">
    <source>
        <dbReference type="ARBA" id="ARBA00004141"/>
    </source>
</evidence>
<dbReference type="PROSITE" id="PS50850">
    <property type="entry name" value="MFS"/>
    <property type="match status" value="1"/>
</dbReference>
<dbReference type="Proteomes" id="UP000053342">
    <property type="component" value="Unassembled WGS sequence"/>
</dbReference>
<reference evidence="6 7" key="1">
    <citation type="submission" date="2015-01" db="EMBL/GenBank/DDBJ databases">
        <title>The Genome Sequence of Exophiala oligosperma CBS72588.</title>
        <authorList>
            <consortium name="The Broad Institute Genomics Platform"/>
            <person name="Cuomo C."/>
            <person name="de Hoog S."/>
            <person name="Gorbushina A."/>
            <person name="Stielow B."/>
            <person name="Teixiera M."/>
            <person name="Abouelleil A."/>
            <person name="Chapman S.B."/>
            <person name="Priest M."/>
            <person name="Young S.K."/>
            <person name="Wortman J."/>
            <person name="Nusbaum C."/>
            <person name="Birren B."/>
        </authorList>
    </citation>
    <scope>NUCLEOTIDE SEQUENCE [LARGE SCALE GENOMIC DNA]</scope>
    <source>
        <strain evidence="6 7">CBS 72588</strain>
    </source>
</reference>
<feature type="transmembrane region" description="Helical" evidence="4">
    <location>
        <begin position="221"/>
        <end position="241"/>
    </location>
</feature>
<feature type="transmembrane region" description="Helical" evidence="4">
    <location>
        <begin position="391"/>
        <end position="412"/>
    </location>
</feature>
<keyword evidence="4" id="KW-0812">Transmembrane</keyword>
<feature type="region of interest" description="Disordered" evidence="3">
    <location>
        <begin position="1"/>
        <end position="52"/>
    </location>
</feature>
<feature type="transmembrane region" description="Helical" evidence="4">
    <location>
        <begin position="262"/>
        <end position="279"/>
    </location>
</feature>
<evidence type="ECO:0000313" key="7">
    <source>
        <dbReference type="Proteomes" id="UP000053342"/>
    </source>
</evidence>
<feature type="compositionally biased region" description="Basic and acidic residues" evidence="3">
    <location>
        <begin position="1"/>
        <end position="11"/>
    </location>
</feature>
<dbReference type="GO" id="GO:0016020">
    <property type="term" value="C:membrane"/>
    <property type="evidence" value="ECO:0007669"/>
    <property type="project" value="UniProtKB-SubCell"/>
</dbReference>
<dbReference type="VEuPathDB" id="FungiDB:PV06_01703"/>
<dbReference type="SUPFAM" id="SSF103473">
    <property type="entry name" value="MFS general substrate transporter"/>
    <property type="match status" value="1"/>
</dbReference>
<dbReference type="InterPro" id="IPR050327">
    <property type="entry name" value="Proton-linked_MCT"/>
</dbReference>
<feature type="compositionally biased region" description="Acidic residues" evidence="3">
    <location>
        <begin position="12"/>
        <end position="26"/>
    </location>
</feature>
<dbReference type="HOGENOM" id="CLU_001265_1_1_1"/>
<feature type="transmembrane region" description="Helical" evidence="4">
    <location>
        <begin position="418"/>
        <end position="442"/>
    </location>
</feature>
<feature type="transmembrane region" description="Helical" evidence="4">
    <location>
        <begin position="189"/>
        <end position="209"/>
    </location>
</feature>
<feature type="transmembrane region" description="Helical" evidence="4">
    <location>
        <begin position="330"/>
        <end position="352"/>
    </location>
</feature>
<dbReference type="InterPro" id="IPR036259">
    <property type="entry name" value="MFS_trans_sf"/>
</dbReference>
<evidence type="ECO:0000256" key="2">
    <source>
        <dbReference type="ARBA" id="ARBA00006727"/>
    </source>
</evidence>
<proteinExistence type="inferred from homology"/>
<dbReference type="InterPro" id="IPR011701">
    <property type="entry name" value="MFS"/>
</dbReference>
<dbReference type="GO" id="GO:0022857">
    <property type="term" value="F:transmembrane transporter activity"/>
    <property type="evidence" value="ECO:0007669"/>
    <property type="project" value="InterPro"/>
</dbReference>
<gene>
    <name evidence="6" type="ORF">PV06_01703</name>
</gene>
<evidence type="ECO:0000313" key="6">
    <source>
        <dbReference type="EMBL" id="KIW46009.1"/>
    </source>
</evidence>
<keyword evidence="7" id="KW-1185">Reference proteome</keyword>
<feature type="transmembrane region" description="Helical" evidence="4">
    <location>
        <begin position="102"/>
        <end position="121"/>
    </location>
</feature>
<evidence type="ECO:0000256" key="4">
    <source>
        <dbReference type="SAM" id="Phobius"/>
    </source>
</evidence>
<keyword evidence="4" id="KW-1133">Transmembrane helix</keyword>
<sequence>MIVTEKQQRDQDDTDDFAQEKVDEDQQFISSPGNKTPVGVTGAEAIPTQPKPDDVPDGGTLAWLQVAGSWLLFFNSWGIINTFGVYQTYYETIGYPNLSPDTIAWIGSTQSFLILLVGVIAGPLYDMGLFRALVVTGATCIVLGWMFTSLCTAYWQIMLSQAVLIGVGTGFLYIPSLALLPRYFSRKRALATGIVTSGSSLGGTLYPIIFQQLQPKIGFGWATRVIGFISLGTCLFAITVLRPRGGSTTRRSLLDLHAFTEIPYVFYCGAIMASYFGYFEPVFYIQSYALSHGVQHGTLALYLAAILNAASIPGRITPSYFAGRIGPVKTMLIFTTSCALVTFCWIAVHGAAGNVVFAVAWGFTSGGIISMPAVILASITTDMSRFGTRMGMSSVLNSIASLCGSPIAGAILKHTGSYLGVQLFSALALATTVGFLLCLRLCRSGWKFAFKT</sequence>
<evidence type="ECO:0000256" key="3">
    <source>
        <dbReference type="SAM" id="MobiDB-lite"/>
    </source>
</evidence>
<comment type="similarity">
    <text evidence="2">Belongs to the major facilitator superfamily. Monocarboxylate porter (TC 2.A.1.13) family.</text>
</comment>
<protein>
    <recommendedName>
        <fullName evidence="5">Major facilitator superfamily (MFS) profile domain-containing protein</fullName>
    </recommendedName>
</protein>
<feature type="transmembrane region" description="Helical" evidence="4">
    <location>
        <begin position="128"/>
        <end position="147"/>
    </location>
</feature>
<dbReference type="Gene3D" id="1.20.1250.20">
    <property type="entry name" value="MFS general substrate transporter like domains"/>
    <property type="match status" value="1"/>
</dbReference>
<dbReference type="EMBL" id="KN847333">
    <property type="protein sequence ID" value="KIW46009.1"/>
    <property type="molecule type" value="Genomic_DNA"/>
</dbReference>
<dbReference type="InterPro" id="IPR020846">
    <property type="entry name" value="MFS_dom"/>
</dbReference>
<dbReference type="RefSeq" id="XP_016266225.1">
    <property type="nucleotide sequence ID" value="XM_016402328.1"/>
</dbReference>
<feature type="transmembrane region" description="Helical" evidence="4">
    <location>
        <begin position="299"/>
        <end position="318"/>
    </location>
</feature>
<dbReference type="OrthoDB" id="6509908at2759"/>
<dbReference type="PANTHER" id="PTHR11360">
    <property type="entry name" value="MONOCARBOXYLATE TRANSPORTER"/>
    <property type="match status" value="1"/>
</dbReference>
<dbReference type="AlphaFoldDB" id="A0A0D2EDM9"/>
<feature type="transmembrane region" description="Helical" evidence="4">
    <location>
        <begin position="358"/>
        <end position="379"/>
    </location>
</feature>
<feature type="domain" description="Major facilitator superfamily (MFS) profile" evidence="5">
    <location>
        <begin position="62"/>
        <end position="446"/>
    </location>
</feature>
<name>A0A0D2EDM9_9EURO</name>
<dbReference type="Pfam" id="PF07690">
    <property type="entry name" value="MFS_1"/>
    <property type="match status" value="1"/>
</dbReference>
<feature type="transmembrane region" description="Helical" evidence="4">
    <location>
        <begin position="153"/>
        <end position="177"/>
    </location>
</feature>
<accession>A0A0D2EDM9</accession>
<evidence type="ECO:0000259" key="5">
    <source>
        <dbReference type="PROSITE" id="PS50850"/>
    </source>
</evidence>
<organism evidence="6 7">
    <name type="scientific">Exophiala oligosperma</name>
    <dbReference type="NCBI Taxonomy" id="215243"/>
    <lineage>
        <taxon>Eukaryota</taxon>
        <taxon>Fungi</taxon>
        <taxon>Dikarya</taxon>
        <taxon>Ascomycota</taxon>
        <taxon>Pezizomycotina</taxon>
        <taxon>Eurotiomycetes</taxon>
        <taxon>Chaetothyriomycetidae</taxon>
        <taxon>Chaetothyriales</taxon>
        <taxon>Herpotrichiellaceae</taxon>
        <taxon>Exophiala</taxon>
    </lineage>
</organism>
<dbReference type="PANTHER" id="PTHR11360:SF280">
    <property type="entry name" value="MONOCARBOXYLATE TRANSPORTER, PUTATIVE (AFU_ORTHOLOGUE AFUA_1G05170)-RELATED"/>
    <property type="match status" value="1"/>
</dbReference>
<comment type="subcellular location">
    <subcellularLocation>
        <location evidence="1">Membrane</location>
        <topology evidence="1">Multi-pass membrane protein</topology>
    </subcellularLocation>
</comment>
<dbReference type="CDD" id="cd17352">
    <property type="entry name" value="MFS_MCT_SLC16"/>
    <property type="match status" value="1"/>
</dbReference>
<feature type="transmembrane region" description="Helical" evidence="4">
    <location>
        <begin position="70"/>
        <end position="90"/>
    </location>
</feature>
<dbReference type="GeneID" id="27353777"/>